<dbReference type="FunFam" id="2.120.10.90:FF:000005">
    <property type="entry name" value="DNA topoisomerase 4 subunit A"/>
    <property type="match status" value="1"/>
</dbReference>
<comment type="similarity">
    <text evidence="2 10">Belongs to the type II topoisomerase GyrA/ParC subunit family.</text>
</comment>
<dbReference type="InterPro" id="IPR035516">
    <property type="entry name" value="Gyrase/topoIV_suA_C"/>
</dbReference>
<dbReference type="InterPro" id="IPR013760">
    <property type="entry name" value="Topo_IIA-like_dom_sf"/>
</dbReference>
<dbReference type="EC" id="5.6.2.2" evidence="10"/>
<sequence>MSFKKNSKGRITSEEIREQLSKSKVHDIKITKELETSFMDYAMSVIVSRALPDVRDGFKPVHRRILYAAYGLGMFSDKPYKKSARLVGEVIGKYHPHGDSAVYEAMVRMAQDFNMRYLLIDGHGNFGSIDGDSPAAMRYTEARLSRISDDILDAIDKNTVDFADNYDGTEKEPVVLPASFPNLLANGTNGIAVGMATNMPTHNLNEICSAIKAVIANPMITIDELMESHIKGPDFPTYGQIVGNSGIRDYFKTGRGSVTIRSKCEIEELPNGKHNLVVTEIPYNVNKTNLIEKIVELVKTEELKDITDLRDESNRDGIRIVIELKRDVIPEIIFNKLCKSTQLQINFSVNNLALVKGKPKILNLRELIDLYIMHQHEVIIRKSQFELKKAEDRAHILRGLLVAVDHIDETIKIIKTSKDTEDACQRLMEFLNLDEIQVRAILEMRLRVLTGLEHQKLTDELNKLLELIKELNIIINSIDKRHEIICERLDYFVNTYGDERRTEILEGVSGSIDDEDLIPVEDIVITMSNNGWFKRMPIDTYRLQHRGGTGILAAKTHEDDSIQKIIISNTHADLLFFTTEGKVYRIRGHQVPIGSRQSKGVPANNFINIEKTEKVVNVITVNNYDEGYLFFITLKGLIKRVKLTEFASIRSNGKIAITLNEDDKLFATHITSGNDEIFIGSNKANLNRFHENTIRELGRTARGVIGIKLDNKEYVVGTGVSSEGEYVLSVGSNGVGKLTSKDEYRLTKRGAKGITTLKINEKTGSLVSVKLVNLTDQILLIANTGNIIRLNASAISIIGRSTSGVKLMDLDKNENICYVAAFKSNDGELEKENQEEVAEIQGE</sequence>
<dbReference type="Proteomes" id="UP000824247">
    <property type="component" value="Unassembled WGS sequence"/>
</dbReference>
<dbReference type="GO" id="GO:0005694">
    <property type="term" value="C:chromosome"/>
    <property type="evidence" value="ECO:0007669"/>
    <property type="project" value="InterPro"/>
</dbReference>
<dbReference type="Gene3D" id="2.120.10.90">
    <property type="entry name" value="DNA gyrase/topoisomerase IV, subunit A, C-terminal"/>
    <property type="match status" value="1"/>
</dbReference>
<evidence type="ECO:0000256" key="7">
    <source>
        <dbReference type="ARBA" id="ARBA00023125"/>
    </source>
</evidence>
<keyword evidence="5 10" id="KW-0067">ATP-binding</keyword>
<dbReference type="CDD" id="cd00187">
    <property type="entry name" value="TOP4c"/>
    <property type="match status" value="1"/>
</dbReference>
<dbReference type="InterPro" id="IPR005743">
    <property type="entry name" value="GyrA"/>
</dbReference>
<dbReference type="GO" id="GO:0005737">
    <property type="term" value="C:cytoplasm"/>
    <property type="evidence" value="ECO:0007669"/>
    <property type="project" value="UniProtKB-SubCell"/>
</dbReference>
<evidence type="ECO:0000256" key="8">
    <source>
        <dbReference type="ARBA" id="ARBA00023235"/>
    </source>
</evidence>
<dbReference type="GO" id="GO:0006265">
    <property type="term" value="P:DNA topological change"/>
    <property type="evidence" value="ECO:0007669"/>
    <property type="project" value="UniProtKB-UniRule"/>
</dbReference>
<dbReference type="InterPro" id="IPR013758">
    <property type="entry name" value="Topo_IIA_A/C_ab"/>
</dbReference>
<dbReference type="GO" id="GO:0009330">
    <property type="term" value="C:DNA topoisomerase type II (double strand cut, ATP-hydrolyzing) complex"/>
    <property type="evidence" value="ECO:0007669"/>
    <property type="project" value="TreeGrafter"/>
</dbReference>
<dbReference type="SMART" id="SM00434">
    <property type="entry name" value="TOP4c"/>
    <property type="match status" value="1"/>
</dbReference>
<evidence type="ECO:0000256" key="1">
    <source>
        <dbReference type="ARBA" id="ARBA00000185"/>
    </source>
</evidence>
<dbReference type="FunFam" id="3.30.1360.40:FF:000002">
    <property type="entry name" value="DNA gyrase subunit A"/>
    <property type="match status" value="1"/>
</dbReference>
<evidence type="ECO:0000256" key="4">
    <source>
        <dbReference type="ARBA" id="ARBA00022741"/>
    </source>
</evidence>
<dbReference type="GO" id="GO:0003677">
    <property type="term" value="F:DNA binding"/>
    <property type="evidence" value="ECO:0007669"/>
    <property type="project" value="UniProtKB-UniRule"/>
</dbReference>
<dbReference type="Pfam" id="PF00521">
    <property type="entry name" value="DNA_topoisoIV"/>
    <property type="match status" value="1"/>
</dbReference>
<gene>
    <name evidence="10 13" type="primary">gyrA</name>
    <name evidence="13" type="ORF">H9897_00840</name>
</gene>
<dbReference type="Gene3D" id="3.30.1360.40">
    <property type="match status" value="1"/>
</dbReference>
<comment type="subunit">
    <text evidence="9">Heterotetramer composed of ParC and ParE.</text>
</comment>
<dbReference type="PANTHER" id="PTHR43493">
    <property type="entry name" value="DNA GYRASE/TOPOISOMERASE SUBUNIT A"/>
    <property type="match status" value="1"/>
</dbReference>
<keyword evidence="3 10" id="KW-0963">Cytoplasm</keyword>
<reference evidence="13" key="2">
    <citation type="submission" date="2021-04" db="EMBL/GenBank/DDBJ databases">
        <authorList>
            <person name="Gilroy R."/>
        </authorList>
    </citation>
    <scope>NUCLEOTIDE SEQUENCE</scope>
    <source>
        <strain evidence="13">A5-1222</strain>
    </source>
</reference>
<dbReference type="Gene3D" id="1.10.268.10">
    <property type="entry name" value="Topoisomerase, domain 3"/>
    <property type="match status" value="1"/>
</dbReference>
<evidence type="ECO:0000256" key="3">
    <source>
        <dbReference type="ARBA" id="ARBA00022490"/>
    </source>
</evidence>
<keyword evidence="4 10" id="KW-0547">Nucleotide-binding</keyword>
<keyword evidence="7 10" id="KW-0238">DNA-binding</keyword>
<comment type="catalytic activity">
    <reaction evidence="1 10 11">
        <text>ATP-dependent breakage, passage and rejoining of double-stranded DNA.</text>
        <dbReference type="EC" id="5.6.2.2"/>
    </reaction>
</comment>
<feature type="domain" description="Topo IIA-type catalytic" evidence="12">
    <location>
        <begin position="51"/>
        <end position="517"/>
    </location>
</feature>
<dbReference type="PROSITE" id="PS52040">
    <property type="entry name" value="TOPO_IIA"/>
    <property type="match status" value="1"/>
</dbReference>
<dbReference type="HAMAP" id="MF_01897">
    <property type="entry name" value="GyrA"/>
    <property type="match status" value="1"/>
</dbReference>
<feature type="active site" description="O-(5'-phospho-DNA)-tyrosine intermediate" evidence="10 11">
    <location>
        <position position="139"/>
    </location>
</feature>
<evidence type="ECO:0000256" key="5">
    <source>
        <dbReference type="ARBA" id="ARBA00022840"/>
    </source>
</evidence>
<evidence type="ECO:0000256" key="6">
    <source>
        <dbReference type="ARBA" id="ARBA00023029"/>
    </source>
</evidence>
<dbReference type="InterPro" id="IPR013757">
    <property type="entry name" value="Topo_IIA_A_a_sf"/>
</dbReference>
<dbReference type="NCBIfam" id="TIGR01063">
    <property type="entry name" value="gyrA"/>
    <property type="match status" value="1"/>
</dbReference>
<dbReference type="NCBIfam" id="NF004043">
    <property type="entry name" value="PRK05560.1"/>
    <property type="match status" value="1"/>
</dbReference>
<evidence type="ECO:0000256" key="9">
    <source>
        <dbReference type="ARBA" id="ARBA00063644"/>
    </source>
</evidence>
<reference evidence="13" key="1">
    <citation type="journal article" date="2021" name="PeerJ">
        <title>Extensive microbial diversity within the chicken gut microbiome revealed by metagenomics and culture.</title>
        <authorList>
            <person name="Gilroy R."/>
            <person name="Ravi A."/>
            <person name="Getino M."/>
            <person name="Pursley I."/>
            <person name="Horton D.L."/>
            <person name="Alikhan N.F."/>
            <person name="Baker D."/>
            <person name="Gharbi K."/>
            <person name="Hall N."/>
            <person name="Watson M."/>
            <person name="Adriaenssens E.M."/>
            <person name="Foster-Nyarko E."/>
            <person name="Jarju S."/>
            <person name="Secka A."/>
            <person name="Antonio M."/>
            <person name="Oren A."/>
            <person name="Chaudhuri R.R."/>
            <person name="La Ragione R."/>
            <person name="Hildebrand F."/>
            <person name="Pallen M.J."/>
        </authorList>
    </citation>
    <scope>NUCLEOTIDE SEQUENCE</scope>
    <source>
        <strain evidence="13">A5-1222</strain>
    </source>
</reference>
<dbReference type="InterPro" id="IPR002205">
    <property type="entry name" value="Topo_IIA_dom_A"/>
</dbReference>
<dbReference type="GO" id="GO:0005524">
    <property type="term" value="F:ATP binding"/>
    <property type="evidence" value="ECO:0007669"/>
    <property type="project" value="UniProtKB-UniRule"/>
</dbReference>
<dbReference type="GO" id="GO:0006261">
    <property type="term" value="P:DNA-templated DNA replication"/>
    <property type="evidence" value="ECO:0007669"/>
    <property type="project" value="UniProtKB-UniRule"/>
</dbReference>
<comment type="caution">
    <text evidence="13">The sequence shown here is derived from an EMBL/GenBank/DDBJ whole genome shotgun (WGS) entry which is preliminary data.</text>
</comment>
<dbReference type="GO" id="GO:0034335">
    <property type="term" value="F:DNA negative supercoiling activity"/>
    <property type="evidence" value="ECO:0007669"/>
    <property type="project" value="UniProtKB-ARBA"/>
</dbReference>
<comment type="miscellaneous">
    <text evidence="10">Few gyrases are as efficient as E.coli at forming negative supercoils. Not all organisms have 2 type II topoisomerases; in organisms with a single type II topoisomerase this enzyme also has to decatenate newly replicated chromosomes.</text>
</comment>
<dbReference type="PANTHER" id="PTHR43493:SF5">
    <property type="entry name" value="DNA GYRASE SUBUNIT A, CHLOROPLASTIC_MITOCHONDRIAL"/>
    <property type="match status" value="1"/>
</dbReference>
<name>A0A9E2KX47_9BACT</name>
<organism evidence="13 14">
    <name type="scientific">Candidatus Ureaplasma intestinipullorum</name>
    <dbReference type="NCBI Taxonomy" id="2838770"/>
    <lineage>
        <taxon>Bacteria</taxon>
        <taxon>Bacillati</taxon>
        <taxon>Mycoplasmatota</taxon>
        <taxon>Mycoplasmoidales</taxon>
        <taxon>Mycoplasmoidaceae</taxon>
        <taxon>Ureaplasma</taxon>
    </lineage>
</organism>
<dbReference type="InterPro" id="IPR050220">
    <property type="entry name" value="Type_II_DNA_Topoisomerases"/>
</dbReference>
<evidence type="ECO:0000256" key="2">
    <source>
        <dbReference type="ARBA" id="ARBA00008263"/>
    </source>
</evidence>
<evidence type="ECO:0000256" key="11">
    <source>
        <dbReference type="PROSITE-ProRule" id="PRU01384"/>
    </source>
</evidence>
<accession>A0A9E2KX47</accession>
<dbReference type="SUPFAM" id="SSF56719">
    <property type="entry name" value="Type II DNA topoisomerase"/>
    <property type="match status" value="1"/>
</dbReference>
<dbReference type="EMBL" id="JAHLFM010000014">
    <property type="protein sequence ID" value="MBU3830697.1"/>
    <property type="molecule type" value="Genomic_DNA"/>
</dbReference>
<proteinExistence type="inferred from homology"/>
<comment type="subcellular location">
    <subcellularLocation>
        <location evidence="10">Cytoplasm</location>
    </subcellularLocation>
</comment>
<dbReference type="FunFam" id="3.90.199.10:FF:000001">
    <property type="entry name" value="DNA gyrase subunit A"/>
    <property type="match status" value="1"/>
</dbReference>
<comment type="function">
    <text evidence="10">A type II topoisomerase that negatively supercoils closed circular double-stranded (ds) DNA in an ATP-dependent manner to modulate DNA topology and maintain chromosomes in an underwound state. Negative supercoiling favors strand separation, and DNA replication, transcription, recombination and repair, all of which involve strand separation. Also able to catalyze the interconversion of other topological isomers of dsDNA rings, including catenanes and knotted rings. Type II topoisomerases break and join 2 DNA strands simultaneously in an ATP-dependent manner.</text>
</comment>
<dbReference type="SUPFAM" id="SSF101904">
    <property type="entry name" value="GyrA/ParC C-terminal domain-like"/>
    <property type="match status" value="1"/>
</dbReference>
<evidence type="ECO:0000256" key="10">
    <source>
        <dbReference type="HAMAP-Rule" id="MF_01897"/>
    </source>
</evidence>
<dbReference type="AlphaFoldDB" id="A0A9E2KX47"/>
<dbReference type="Gene3D" id="3.90.199.10">
    <property type="entry name" value="Topoisomerase II, domain 5"/>
    <property type="match status" value="1"/>
</dbReference>
<evidence type="ECO:0000313" key="13">
    <source>
        <dbReference type="EMBL" id="MBU3830697.1"/>
    </source>
</evidence>
<dbReference type="Pfam" id="PF03989">
    <property type="entry name" value="DNA_gyraseA_C"/>
    <property type="match status" value="6"/>
</dbReference>
<keyword evidence="8 10" id="KW-0413">Isomerase</keyword>
<evidence type="ECO:0000313" key="14">
    <source>
        <dbReference type="Proteomes" id="UP000824247"/>
    </source>
</evidence>
<keyword evidence="6 10" id="KW-0799">Topoisomerase</keyword>
<comment type="caution">
    <text evidence="10">Lacks conserved residue(s) required for the propagation of feature annotation.</text>
</comment>
<dbReference type="NCBIfam" id="NF004044">
    <property type="entry name" value="PRK05561.1"/>
    <property type="match status" value="1"/>
</dbReference>
<protein>
    <recommendedName>
        <fullName evidence="10">DNA gyrase subunit A</fullName>
        <ecNumber evidence="10">5.6.2.2</ecNumber>
    </recommendedName>
</protein>
<comment type="subunit">
    <text evidence="10">Heterotetramer, composed of two GyrA and two GyrB chains. In the heterotetramer, GyrA contains the active site tyrosine that forms a transient covalent intermediate with DNA, while GyrB binds cofactors and catalyzes ATP hydrolysis.</text>
</comment>
<dbReference type="FunFam" id="1.10.268.10:FF:000001">
    <property type="entry name" value="DNA gyrase subunit A"/>
    <property type="match status" value="1"/>
</dbReference>
<dbReference type="InterPro" id="IPR006691">
    <property type="entry name" value="GyrA/parC_rep"/>
</dbReference>
<evidence type="ECO:0000259" key="12">
    <source>
        <dbReference type="PROSITE" id="PS52040"/>
    </source>
</evidence>